<evidence type="ECO:0000313" key="2">
    <source>
        <dbReference type="EMBL" id="PWZ34582.1"/>
    </source>
</evidence>
<dbReference type="EMBL" id="NCVQ01000004">
    <property type="protein sequence ID" value="PWZ34582.1"/>
    <property type="molecule type" value="Genomic_DNA"/>
</dbReference>
<protein>
    <submittedName>
        <fullName evidence="2">Uncharacterized protein</fullName>
    </submittedName>
</protein>
<evidence type="ECO:0000313" key="3">
    <source>
        <dbReference type="Proteomes" id="UP000251960"/>
    </source>
</evidence>
<accession>A0A3L6FN19</accession>
<dbReference type="Proteomes" id="UP000251960">
    <property type="component" value="Chromosome 3"/>
</dbReference>
<name>A0A3L6FN19_MAIZE</name>
<organism evidence="2 3">
    <name type="scientific">Zea mays</name>
    <name type="common">Maize</name>
    <dbReference type="NCBI Taxonomy" id="4577"/>
    <lineage>
        <taxon>Eukaryota</taxon>
        <taxon>Viridiplantae</taxon>
        <taxon>Streptophyta</taxon>
        <taxon>Embryophyta</taxon>
        <taxon>Tracheophyta</taxon>
        <taxon>Spermatophyta</taxon>
        <taxon>Magnoliopsida</taxon>
        <taxon>Liliopsida</taxon>
        <taxon>Poales</taxon>
        <taxon>Poaceae</taxon>
        <taxon>PACMAD clade</taxon>
        <taxon>Panicoideae</taxon>
        <taxon>Andropogonodae</taxon>
        <taxon>Andropogoneae</taxon>
        <taxon>Tripsacinae</taxon>
        <taxon>Zea</taxon>
    </lineage>
</organism>
<feature type="compositionally biased region" description="Basic residues" evidence="1">
    <location>
        <begin position="77"/>
        <end position="86"/>
    </location>
</feature>
<reference evidence="2 3" key="1">
    <citation type="journal article" date="2018" name="Nat. Genet.">
        <title>Extensive intraspecific gene order and gene structural variations between Mo17 and other maize genomes.</title>
        <authorList>
            <person name="Sun S."/>
            <person name="Zhou Y."/>
            <person name="Chen J."/>
            <person name="Shi J."/>
            <person name="Zhao H."/>
            <person name="Zhao H."/>
            <person name="Song W."/>
            <person name="Zhang M."/>
            <person name="Cui Y."/>
            <person name="Dong X."/>
            <person name="Liu H."/>
            <person name="Ma X."/>
            <person name="Jiao Y."/>
            <person name="Wang B."/>
            <person name="Wei X."/>
            <person name="Stein J.C."/>
            <person name="Glaubitz J.C."/>
            <person name="Lu F."/>
            <person name="Yu G."/>
            <person name="Liang C."/>
            <person name="Fengler K."/>
            <person name="Li B."/>
            <person name="Rafalski A."/>
            <person name="Schnable P.S."/>
            <person name="Ware D.H."/>
            <person name="Buckler E.S."/>
            <person name="Lai J."/>
        </authorList>
    </citation>
    <scope>NUCLEOTIDE SEQUENCE [LARGE SCALE GENOMIC DNA]</scope>
    <source>
        <strain evidence="3">cv. Missouri 17</strain>
        <tissue evidence="2">Seedling</tissue>
    </source>
</reference>
<comment type="caution">
    <text evidence="2">The sequence shown here is derived from an EMBL/GenBank/DDBJ whole genome shotgun (WGS) entry which is preliminary data.</text>
</comment>
<gene>
    <name evidence="2" type="ORF">Zm00014a_037555</name>
</gene>
<sequence>MGSWVRTITTPFRKACTIFGPQKDGGGGGGGKRSQQPNPAEDPESDSIVYGCSDDGTARRRRRREGQAARGGDGVRLRRRAGHVVHARPDNKDWGSQWQLVTAGNCPFMHFPRATKVEMETWCT</sequence>
<evidence type="ECO:0000256" key="1">
    <source>
        <dbReference type="SAM" id="MobiDB-lite"/>
    </source>
</evidence>
<feature type="region of interest" description="Disordered" evidence="1">
    <location>
        <begin position="15"/>
        <end position="91"/>
    </location>
</feature>
<proteinExistence type="predicted"/>
<feature type="compositionally biased region" description="Gly residues" evidence="1">
    <location>
        <begin position="23"/>
        <end position="32"/>
    </location>
</feature>
<dbReference type="AlphaFoldDB" id="A0A3L6FN19"/>